<dbReference type="PANTHER" id="PTHR11538">
    <property type="entry name" value="PHENYLALANYL-TRNA SYNTHETASE"/>
    <property type="match status" value="1"/>
</dbReference>
<evidence type="ECO:0000256" key="5">
    <source>
        <dbReference type="ARBA" id="ARBA00022723"/>
    </source>
</evidence>
<dbReference type="InterPro" id="IPR004529">
    <property type="entry name" value="Phe-tRNA-synth_IIc_asu"/>
</dbReference>
<keyword evidence="4 13" id="KW-0436">Ligase</keyword>
<dbReference type="GO" id="GO:0046872">
    <property type="term" value="F:metal ion binding"/>
    <property type="evidence" value="ECO:0007669"/>
    <property type="project" value="UniProtKB-KW"/>
</dbReference>
<dbReference type="GO" id="GO:0004826">
    <property type="term" value="F:phenylalanine-tRNA ligase activity"/>
    <property type="evidence" value="ECO:0007669"/>
    <property type="project" value="UniProtKB-EC"/>
</dbReference>
<keyword evidence="9" id="KW-0648">Protein biosynthesis</keyword>
<dbReference type="Pfam" id="PF01409">
    <property type="entry name" value="tRNA-synt_2d"/>
    <property type="match status" value="1"/>
</dbReference>
<evidence type="ECO:0000256" key="6">
    <source>
        <dbReference type="ARBA" id="ARBA00022741"/>
    </source>
</evidence>
<dbReference type="GO" id="GO:0005524">
    <property type="term" value="F:ATP binding"/>
    <property type="evidence" value="ECO:0007669"/>
    <property type="project" value="UniProtKB-KW"/>
</dbReference>
<evidence type="ECO:0000313" key="14">
    <source>
        <dbReference type="Proteomes" id="UP000229834"/>
    </source>
</evidence>
<keyword evidence="3" id="KW-0963">Cytoplasm</keyword>
<evidence type="ECO:0000256" key="4">
    <source>
        <dbReference type="ARBA" id="ARBA00022598"/>
    </source>
</evidence>
<proteinExistence type="predicted"/>
<dbReference type="PANTHER" id="PTHR11538:SF41">
    <property type="entry name" value="PHENYLALANINE--TRNA LIGASE, MITOCHONDRIAL"/>
    <property type="match status" value="1"/>
</dbReference>
<comment type="catalytic activity">
    <reaction evidence="11">
        <text>tRNA(Phe) + L-phenylalanine + ATP = L-phenylalanyl-tRNA(Phe) + AMP + diphosphate + H(+)</text>
        <dbReference type="Rhea" id="RHEA:19413"/>
        <dbReference type="Rhea" id="RHEA-COMP:9668"/>
        <dbReference type="Rhea" id="RHEA-COMP:9699"/>
        <dbReference type="ChEBI" id="CHEBI:15378"/>
        <dbReference type="ChEBI" id="CHEBI:30616"/>
        <dbReference type="ChEBI" id="CHEBI:33019"/>
        <dbReference type="ChEBI" id="CHEBI:58095"/>
        <dbReference type="ChEBI" id="CHEBI:78442"/>
        <dbReference type="ChEBI" id="CHEBI:78531"/>
        <dbReference type="ChEBI" id="CHEBI:456215"/>
        <dbReference type="EC" id="6.1.1.20"/>
    </reaction>
</comment>
<dbReference type="Proteomes" id="UP000229834">
    <property type="component" value="Unassembled WGS sequence"/>
</dbReference>
<evidence type="ECO:0000256" key="9">
    <source>
        <dbReference type="ARBA" id="ARBA00022917"/>
    </source>
</evidence>
<gene>
    <name evidence="13" type="ORF">COV95_01820</name>
</gene>
<reference evidence="13 14" key="1">
    <citation type="submission" date="2017-09" db="EMBL/GenBank/DDBJ databases">
        <title>Depth-based differentiation of microbial function through sediment-hosted aquifers and enrichment of novel symbionts in the deep terrestrial subsurface.</title>
        <authorList>
            <person name="Probst A.J."/>
            <person name="Ladd B."/>
            <person name="Jarett J.K."/>
            <person name="Geller-Mcgrath D.E."/>
            <person name="Sieber C.M."/>
            <person name="Emerson J.B."/>
            <person name="Anantharaman K."/>
            <person name="Thomas B.C."/>
            <person name="Malmstrom R."/>
            <person name="Stieglmeier M."/>
            <person name="Klingl A."/>
            <person name="Woyke T."/>
            <person name="Ryan C.M."/>
            <person name="Banfield J.F."/>
        </authorList>
    </citation>
    <scope>NUCLEOTIDE SEQUENCE [LARGE SCALE GENOMIC DNA]</scope>
    <source>
        <strain evidence="13">CG11_big_fil_rev_8_21_14_0_20_40_24</strain>
    </source>
</reference>
<dbReference type="InterPro" id="IPR002319">
    <property type="entry name" value="Phenylalanyl-tRNA_Synthase"/>
</dbReference>
<dbReference type="GO" id="GO:0000049">
    <property type="term" value="F:tRNA binding"/>
    <property type="evidence" value="ECO:0007669"/>
    <property type="project" value="InterPro"/>
</dbReference>
<organism evidence="13 14">
    <name type="scientific">Candidatus Zambryskibacteria bacterium CG11_big_fil_rev_8_21_14_0_20_40_24</name>
    <dbReference type="NCBI Taxonomy" id="1975116"/>
    <lineage>
        <taxon>Bacteria</taxon>
        <taxon>Candidatus Zambryskiibacteriota</taxon>
    </lineage>
</organism>
<dbReference type="NCBIfam" id="TIGR00468">
    <property type="entry name" value="pheS"/>
    <property type="match status" value="1"/>
</dbReference>
<keyword evidence="8" id="KW-0460">Magnesium</keyword>
<keyword evidence="6" id="KW-0547">Nucleotide-binding</keyword>
<dbReference type="InterPro" id="IPR045864">
    <property type="entry name" value="aa-tRNA-synth_II/BPL/LPL"/>
</dbReference>
<sequence>MKIWFFRLSGYNYPTMSEEGHIHPISQIISNTEAIFREMGFAVASGPEMETEYYNFDALNIPTHHPARDMWDTFWIKPENARKLLRTHTSPVQVRYAETHKPPIRIIVPGKTFRHEATDATHEAQFFQLEGLMIEEDVTLANLKFVLTNYFEKLFDTQTNIRFRPSFFPFVEPGVEIDMSCFKCDGSGKDCNTCRGTGWIEIMGAGMVHPKVLQAMKIDPNKYKGFAFGGGVDRIAMIKYGIDDIRSFYSGDLRVINQF</sequence>
<name>A0A2H0K6I7_9BACT</name>
<accession>A0A2H0K6I7</accession>
<evidence type="ECO:0000256" key="11">
    <source>
        <dbReference type="ARBA" id="ARBA00049255"/>
    </source>
</evidence>
<dbReference type="EMBL" id="PCVC01000053">
    <property type="protein sequence ID" value="PIQ66868.1"/>
    <property type="molecule type" value="Genomic_DNA"/>
</dbReference>
<dbReference type="SUPFAM" id="SSF55681">
    <property type="entry name" value="Class II aaRS and biotin synthetases"/>
    <property type="match status" value="1"/>
</dbReference>
<dbReference type="AlphaFoldDB" id="A0A2H0K6I7"/>
<evidence type="ECO:0000256" key="1">
    <source>
        <dbReference type="ARBA" id="ARBA00004496"/>
    </source>
</evidence>
<evidence type="ECO:0000256" key="7">
    <source>
        <dbReference type="ARBA" id="ARBA00022840"/>
    </source>
</evidence>
<evidence type="ECO:0000256" key="10">
    <source>
        <dbReference type="ARBA" id="ARBA00023146"/>
    </source>
</evidence>
<evidence type="ECO:0000313" key="13">
    <source>
        <dbReference type="EMBL" id="PIQ66868.1"/>
    </source>
</evidence>
<dbReference type="CDD" id="cd00496">
    <property type="entry name" value="PheRS_alpha_core"/>
    <property type="match status" value="1"/>
</dbReference>
<evidence type="ECO:0000256" key="2">
    <source>
        <dbReference type="ARBA" id="ARBA00012814"/>
    </source>
</evidence>
<evidence type="ECO:0000256" key="8">
    <source>
        <dbReference type="ARBA" id="ARBA00022842"/>
    </source>
</evidence>
<dbReference type="PROSITE" id="PS50862">
    <property type="entry name" value="AA_TRNA_LIGASE_II"/>
    <property type="match status" value="1"/>
</dbReference>
<dbReference type="EC" id="6.1.1.20" evidence="2"/>
<feature type="domain" description="Aminoacyl-transfer RNA synthetases class-II family profile" evidence="12">
    <location>
        <begin position="35"/>
        <end position="238"/>
    </location>
</feature>
<dbReference type="Gene3D" id="3.30.930.10">
    <property type="entry name" value="Bira Bifunctional Protein, Domain 2"/>
    <property type="match status" value="1"/>
</dbReference>
<protein>
    <recommendedName>
        <fullName evidence="2">phenylalanine--tRNA ligase</fullName>
        <ecNumber evidence="2">6.1.1.20</ecNumber>
    </recommendedName>
</protein>
<dbReference type="InterPro" id="IPR006195">
    <property type="entry name" value="aa-tRNA-synth_II"/>
</dbReference>
<evidence type="ECO:0000259" key="12">
    <source>
        <dbReference type="PROSITE" id="PS50862"/>
    </source>
</evidence>
<keyword evidence="10" id="KW-0030">Aminoacyl-tRNA synthetase</keyword>
<dbReference type="GO" id="GO:0005737">
    <property type="term" value="C:cytoplasm"/>
    <property type="evidence" value="ECO:0007669"/>
    <property type="project" value="UniProtKB-SubCell"/>
</dbReference>
<dbReference type="GO" id="GO:0006432">
    <property type="term" value="P:phenylalanyl-tRNA aminoacylation"/>
    <property type="evidence" value="ECO:0007669"/>
    <property type="project" value="InterPro"/>
</dbReference>
<keyword evidence="5" id="KW-0479">Metal-binding</keyword>
<comment type="subcellular location">
    <subcellularLocation>
        <location evidence="1">Cytoplasm</location>
    </subcellularLocation>
</comment>
<keyword evidence="7" id="KW-0067">ATP-binding</keyword>
<evidence type="ECO:0000256" key="3">
    <source>
        <dbReference type="ARBA" id="ARBA00022490"/>
    </source>
</evidence>
<comment type="caution">
    <text evidence="13">The sequence shown here is derived from an EMBL/GenBank/DDBJ whole genome shotgun (WGS) entry which is preliminary data.</text>
</comment>